<sequence>MNTLFHPIPSLYDTAFVLHEQGDPVQQYNQWIMEHAPPDVDPVAGLGWVWVLRERGEQHELDNAGRVAVLHHRADCEAMLFAAGQEIAQIPDHENHPEQIAAIMNPVMAAIQQLAAENVGLREGEWLFFLGDDEDPDEFVQFFIDLAESLRAGPLQLLNGQGDLPVVTAVKISGMLYPHPEHDNACIAVLFEDCWNQDHAREVFQALQHDHPAFAPIGVKCRLYSSLGIYDDNVWNVPICHFFPHDMD</sequence>
<comment type="caution">
    <text evidence="1">The sequence shown here is derived from an EMBL/GenBank/DDBJ whole genome shotgun (WGS) entry which is preliminary data.</text>
</comment>
<proteinExistence type="predicted"/>
<evidence type="ECO:0000313" key="2">
    <source>
        <dbReference type="Proteomes" id="UP001176521"/>
    </source>
</evidence>
<evidence type="ECO:0000313" key="1">
    <source>
        <dbReference type="EMBL" id="KAK0536142.1"/>
    </source>
</evidence>
<reference evidence="1" key="1">
    <citation type="journal article" date="2023" name="PhytoFront">
        <title>Draft Genome Resources of Seven Strains of Tilletia horrida, Causal Agent of Kernel Smut of Rice.</title>
        <authorList>
            <person name="Khanal S."/>
            <person name="Antony Babu S."/>
            <person name="Zhou X.G."/>
        </authorList>
    </citation>
    <scope>NUCLEOTIDE SEQUENCE</scope>
    <source>
        <strain evidence="1">TX3</strain>
    </source>
</reference>
<dbReference type="EMBL" id="JAPDMQ010000082">
    <property type="protein sequence ID" value="KAK0536142.1"/>
    <property type="molecule type" value="Genomic_DNA"/>
</dbReference>
<protein>
    <submittedName>
        <fullName evidence="1">Uncharacterized protein</fullName>
    </submittedName>
</protein>
<dbReference type="Proteomes" id="UP001176521">
    <property type="component" value="Unassembled WGS sequence"/>
</dbReference>
<name>A0AAN6GIN0_9BASI</name>
<keyword evidence="2" id="KW-1185">Reference proteome</keyword>
<gene>
    <name evidence="1" type="ORF">OC842_002090</name>
</gene>
<dbReference type="AlphaFoldDB" id="A0AAN6GIN0"/>
<organism evidence="1 2">
    <name type="scientific">Tilletia horrida</name>
    <dbReference type="NCBI Taxonomy" id="155126"/>
    <lineage>
        <taxon>Eukaryota</taxon>
        <taxon>Fungi</taxon>
        <taxon>Dikarya</taxon>
        <taxon>Basidiomycota</taxon>
        <taxon>Ustilaginomycotina</taxon>
        <taxon>Exobasidiomycetes</taxon>
        <taxon>Tilletiales</taxon>
        <taxon>Tilletiaceae</taxon>
        <taxon>Tilletia</taxon>
    </lineage>
</organism>
<dbReference type="SUPFAM" id="SSF55418">
    <property type="entry name" value="eIF4e-like"/>
    <property type="match status" value="1"/>
</dbReference>
<dbReference type="Gene3D" id="3.30.760.10">
    <property type="entry name" value="RNA Cap, Translation Initiation Factor Eif4e"/>
    <property type="match status" value="1"/>
</dbReference>
<dbReference type="InterPro" id="IPR023398">
    <property type="entry name" value="TIF_eIF4e-like"/>
</dbReference>
<accession>A0AAN6GIN0</accession>